<dbReference type="InterPro" id="IPR028002">
    <property type="entry name" value="Myb_DNA-bind_5"/>
</dbReference>
<dbReference type="OrthoDB" id="6775068at2759"/>
<dbReference type="Pfam" id="PF13873">
    <property type="entry name" value="Myb_DNA-bind_5"/>
    <property type="match status" value="1"/>
</dbReference>
<dbReference type="AlphaFoldDB" id="A0A9N9MY42"/>
<evidence type="ECO:0000256" key="5">
    <source>
        <dbReference type="ARBA" id="ARBA00025466"/>
    </source>
</evidence>
<dbReference type="Proteomes" id="UP001152799">
    <property type="component" value="Chromosome 8"/>
</dbReference>
<evidence type="ECO:0000313" key="7">
    <source>
        <dbReference type="EMBL" id="CAG9772651.1"/>
    </source>
</evidence>
<sequence length="91" mass="10876">MDMTSRRRSVNFSEEEIAALTAFVETYKHILENEKTDAVTMKEKDDMWEIVASEWTEWAESRFTPRTGKKLREKWKNIKKDVKIKIPIILQ</sequence>
<evidence type="ECO:0000256" key="3">
    <source>
        <dbReference type="ARBA" id="ARBA00023015"/>
    </source>
</evidence>
<keyword evidence="3" id="KW-0805">Transcription regulation</keyword>
<dbReference type="Gene3D" id="1.10.10.60">
    <property type="entry name" value="Homeodomain-like"/>
    <property type="match status" value="1"/>
</dbReference>
<evidence type="ECO:0000256" key="2">
    <source>
        <dbReference type="ARBA" id="ARBA00016807"/>
    </source>
</evidence>
<name>A0A9N9MY42_9CUCU</name>
<comment type="subunit">
    <text evidence="1">Self-associates forming complexes of several hundred monomers.</text>
</comment>
<comment type="function">
    <text evidence="5">Involved in transvection phenomena (= synapsis-dependent gene expression), where the synaptic pairing of chromosomes carrying genes with which zeste interacts influences the expression of these genes. Zeste binds to DNA and stimulates transcription from a nearby promoter.</text>
</comment>
<feature type="domain" description="Myb/SANT-like DNA-binding" evidence="6">
    <location>
        <begin position="8"/>
        <end position="85"/>
    </location>
</feature>
<keyword evidence="8" id="KW-1185">Reference proteome</keyword>
<evidence type="ECO:0000313" key="8">
    <source>
        <dbReference type="Proteomes" id="UP001152799"/>
    </source>
</evidence>
<dbReference type="EMBL" id="OU892284">
    <property type="protein sequence ID" value="CAG9772651.1"/>
    <property type="molecule type" value="Genomic_DNA"/>
</dbReference>
<evidence type="ECO:0000259" key="6">
    <source>
        <dbReference type="Pfam" id="PF13873"/>
    </source>
</evidence>
<keyword evidence="4" id="KW-0804">Transcription</keyword>
<organism evidence="7 8">
    <name type="scientific">Ceutorhynchus assimilis</name>
    <name type="common">cabbage seed weevil</name>
    <dbReference type="NCBI Taxonomy" id="467358"/>
    <lineage>
        <taxon>Eukaryota</taxon>
        <taxon>Metazoa</taxon>
        <taxon>Ecdysozoa</taxon>
        <taxon>Arthropoda</taxon>
        <taxon>Hexapoda</taxon>
        <taxon>Insecta</taxon>
        <taxon>Pterygota</taxon>
        <taxon>Neoptera</taxon>
        <taxon>Endopterygota</taxon>
        <taxon>Coleoptera</taxon>
        <taxon>Polyphaga</taxon>
        <taxon>Cucujiformia</taxon>
        <taxon>Curculionidae</taxon>
        <taxon>Ceutorhynchinae</taxon>
        <taxon>Ceutorhynchus</taxon>
    </lineage>
</organism>
<evidence type="ECO:0000256" key="1">
    <source>
        <dbReference type="ARBA" id="ARBA00011764"/>
    </source>
</evidence>
<protein>
    <recommendedName>
        <fullName evidence="2">Regulatory protein zeste</fullName>
    </recommendedName>
</protein>
<proteinExistence type="predicted"/>
<gene>
    <name evidence="7" type="ORF">CEUTPL_LOCUS13057</name>
</gene>
<accession>A0A9N9MY42</accession>
<evidence type="ECO:0000256" key="4">
    <source>
        <dbReference type="ARBA" id="ARBA00023163"/>
    </source>
</evidence>
<reference evidence="7" key="1">
    <citation type="submission" date="2022-01" db="EMBL/GenBank/DDBJ databases">
        <authorList>
            <person name="King R."/>
        </authorList>
    </citation>
    <scope>NUCLEOTIDE SEQUENCE</scope>
</reference>